<evidence type="ECO:0000313" key="2">
    <source>
        <dbReference type="EMBL" id="CAF9929187.1"/>
    </source>
</evidence>
<keyword evidence="3" id="KW-1185">Reference proteome</keyword>
<dbReference type="OrthoDB" id="8062037at2759"/>
<dbReference type="EMBL" id="CAJPDT010000052">
    <property type="protein sequence ID" value="CAF9929187.1"/>
    <property type="molecule type" value="Genomic_DNA"/>
</dbReference>
<dbReference type="AlphaFoldDB" id="A0A8H3FQ94"/>
<dbReference type="SUPFAM" id="SSF57850">
    <property type="entry name" value="RING/U-box"/>
    <property type="match status" value="1"/>
</dbReference>
<dbReference type="Proteomes" id="UP000664534">
    <property type="component" value="Unassembled WGS sequence"/>
</dbReference>
<protein>
    <submittedName>
        <fullName evidence="2">Uncharacterized protein</fullName>
    </submittedName>
</protein>
<gene>
    <name evidence="2" type="ORF">IMSHALPRED_007842</name>
</gene>
<evidence type="ECO:0000313" key="3">
    <source>
        <dbReference type="Proteomes" id="UP000664534"/>
    </source>
</evidence>
<reference evidence="2" key="1">
    <citation type="submission" date="2021-03" db="EMBL/GenBank/DDBJ databases">
        <authorList>
            <person name="Tagirdzhanova G."/>
        </authorList>
    </citation>
    <scope>NUCLEOTIDE SEQUENCE</scope>
</reference>
<evidence type="ECO:0000256" key="1">
    <source>
        <dbReference type="SAM" id="MobiDB-lite"/>
    </source>
</evidence>
<sequence length="263" mass="29983">MDRKQFISQLLRKENIMHVEEGQECMICQEEYGTMPPGTETIEWQIRLLCNPKHTVGHNCIVAWLEAHNTCPILPEVESITVGSEDQAESDERGLEHACRFYVLADDYGVLELKILTVEKFWEFQRVCMWSRAASAVAYAYKNTSRDSEIQSSRQTTPMAIGKRPIPFQHLYPPKHYTDDGTDGEMLEGLCSHACSGHADVGTDGDFVDEGAYTNEEDENLSDEDANASDDEDFIDDDAETNDEHEYMSDEDEFWSSESRSKR</sequence>
<feature type="compositionally biased region" description="Acidic residues" evidence="1">
    <location>
        <begin position="215"/>
        <end position="241"/>
    </location>
</feature>
<organism evidence="2 3">
    <name type="scientific">Imshaugia aleurites</name>
    <dbReference type="NCBI Taxonomy" id="172621"/>
    <lineage>
        <taxon>Eukaryota</taxon>
        <taxon>Fungi</taxon>
        <taxon>Dikarya</taxon>
        <taxon>Ascomycota</taxon>
        <taxon>Pezizomycotina</taxon>
        <taxon>Lecanoromycetes</taxon>
        <taxon>OSLEUM clade</taxon>
        <taxon>Lecanoromycetidae</taxon>
        <taxon>Lecanorales</taxon>
        <taxon>Lecanorineae</taxon>
        <taxon>Parmeliaceae</taxon>
        <taxon>Imshaugia</taxon>
    </lineage>
</organism>
<comment type="caution">
    <text evidence="2">The sequence shown here is derived from an EMBL/GenBank/DDBJ whole genome shotgun (WGS) entry which is preliminary data.</text>
</comment>
<name>A0A8H3FQ94_9LECA</name>
<dbReference type="InterPro" id="IPR013083">
    <property type="entry name" value="Znf_RING/FYVE/PHD"/>
</dbReference>
<proteinExistence type="predicted"/>
<accession>A0A8H3FQ94</accession>
<dbReference type="Gene3D" id="3.30.40.10">
    <property type="entry name" value="Zinc/RING finger domain, C3HC4 (zinc finger)"/>
    <property type="match status" value="1"/>
</dbReference>
<feature type="region of interest" description="Disordered" evidence="1">
    <location>
        <begin position="206"/>
        <end position="263"/>
    </location>
</feature>